<accession>A0AAJ0DH06</accession>
<feature type="region of interest" description="Disordered" evidence="8">
    <location>
        <begin position="774"/>
        <end position="810"/>
    </location>
</feature>
<dbReference type="Pfam" id="PF03215">
    <property type="entry name" value="Rad17"/>
    <property type="match status" value="1"/>
</dbReference>
<dbReference type="GO" id="GO:0005634">
    <property type="term" value="C:nucleus"/>
    <property type="evidence" value="ECO:0007669"/>
    <property type="project" value="UniProtKB-SubCell"/>
</dbReference>
<evidence type="ECO:0000256" key="2">
    <source>
        <dbReference type="ARBA" id="ARBA00006168"/>
    </source>
</evidence>
<dbReference type="InterPro" id="IPR057927">
    <property type="entry name" value="RAD24-like_helical"/>
</dbReference>
<keyword evidence="3" id="KW-0547">Nucleotide-binding</keyword>
<reference evidence="10" key="1">
    <citation type="submission" date="2023-04" db="EMBL/GenBank/DDBJ databases">
        <title>Black Yeasts Isolated from many extreme environments.</title>
        <authorList>
            <person name="Coleine C."/>
            <person name="Stajich J.E."/>
            <person name="Selbmann L."/>
        </authorList>
    </citation>
    <scope>NUCLEOTIDE SEQUENCE</scope>
    <source>
        <strain evidence="10">CCFEE 5312</strain>
    </source>
</reference>
<evidence type="ECO:0000313" key="10">
    <source>
        <dbReference type="EMBL" id="KAK3050064.1"/>
    </source>
</evidence>
<dbReference type="PANTHER" id="PTHR12172">
    <property type="entry name" value="CELL CYCLE CHECKPOINT PROTEIN RAD17"/>
    <property type="match status" value="1"/>
</dbReference>
<feature type="region of interest" description="Disordered" evidence="8">
    <location>
        <begin position="711"/>
        <end position="730"/>
    </location>
</feature>
<dbReference type="AlphaFoldDB" id="A0AAJ0DH06"/>
<dbReference type="InterPro" id="IPR004582">
    <property type="entry name" value="Checkpoint_prot_Rad17_Rad24"/>
</dbReference>
<comment type="subcellular location">
    <subcellularLocation>
        <location evidence="1">Nucleus</location>
    </subcellularLocation>
</comment>
<dbReference type="PANTHER" id="PTHR12172:SF0">
    <property type="entry name" value="CELL CYCLE CHECKPOINT PROTEIN RAD17"/>
    <property type="match status" value="1"/>
</dbReference>
<organism evidence="10 11">
    <name type="scientific">Extremus antarcticus</name>
    <dbReference type="NCBI Taxonomy" id="702011"/>
    <lineage>
        <taxon>Eukaryota</taxon>
        <taxon>Fungi</taxon>
        <taxon>Dikarya</taxon>
        <taxon>Ascomycota</taxon>
        <taxon>Pezizomycotina</taxon>
        <taxon>Dothideomycetes</taxon>
        <taxon>Dothideomycetidae</taxon>
        <taxon>Mycosphaerellales</taxon>
        <taxon>Extremaceae</taxon>
        <taxon>Extremus</taxon>
    </lineage>
</organism>
<evidence type="ECO:0000259" key="9">
    <source>
        <dbReference type="Pfam" id="PF25812"/>
    </source>
</evidence>
<evidence type="ECO:0000313" key="11">
    <source>
        <dbReference type="Proteomes" id="UP001271007"/>
    </source>
</evidence>
<name>A0AAJ0DH06_9PEZI</name>
<dbReference type="GO" id="GO:0005524">
    <property type="term" value="F:ATP binding"/>
    <property type="evidence" value="ECO:0007669"/>
    <property type="project" value="UniProtKB-KW"/>
</dbReference>
<proteinExistence type="inferred from homology"/>
<dbReference type="GO" id="GO:0000077">
    <property type="term" value="P:DNA damage checkpoint signaling"/>
    <property type="evidence" value="ECO:0007669"/>
    <property type="project" value="TreeGrafter"/>
</dbReference>
<dbReference type="EMBL" id="JAWDJX010000035">
    <property type="protein sequence ID" value="KAK3050064.1"/>
    <property type="molecule type" value="Genomic_DNA"/>
</dbReference>
<comment type="similarity">
    <text evidence="2">Belongs to the rad17/RAD24 family.</text>
</comment>
<keyword evidence="11" id="KW-1185">Reference proteome</keyword>
<evidence type="ECO:0000256" key="7">
    <source>
        <dbReference type="ARBA" id="ARBA00023306"/>
    </source>
</evidence>
<feature type="region of interest" description="Disordered" evidence="8">
    <location>
        <begin position="1"/>
        <end position="143"/>
    </location>
</feature>
<feature type="compositionally biased region" description="Low complexity" evidence="8">
    <location>
        <begin position="105"/>
        <end position="115"/>
    </location>
</feature>
<feature type="compositionally biased region" description="Acidic residues" evidence="8">
    <location>
        <begin position="131"/>
        <end position="140"/>
    </location>
</feature>
<evidence type="ECO:0000256" key="1">
    <source>
        <dbReference type="ARBA" id="ARBA00004123"/>
    </source>
</evidence>
<dbReference type="GO" id="GO:0003689">
    <property type="term" value="F:DNA clamp loader activity"/>
    <property type="evidence" value="ECO:0007669"/>
    <property type="project" value="TreeGrafter"/>
</dbReference>
<comment type="caution">
    <text evidence="10">The sequence shown here is derived from an EMBL/GenBank/DDBJ whole genome shotgun (WGS) entry which is preliminary data.</text>
</comment>
<feature type="compositionally biased region" description="Basic residues" evidence="8">
    <location>
        <begin position="1"/>
        <end position="11"/>
    </location>
</feature>
<keyword evidence="7" id="KW-0131">Cell cycle</keyword>
<dbReference type="GO" id="GO:0003682">
    <property type="term" value="F:chromatin binding"/>
    <property type="evidence" value="ECO:0007669"/>
    <property type="project" value="TreeGrafter"/>
</dbReference>
<dbReference type="SUPFAM" id="SSF52540">
    <property type="entry name" value="P-loop containing nucleoside triphosphate hydrolases"/>
    <property type="match status" value="1"/>
</dbReference>
<feature type="compositionally biased region" description="Acidic residues" evidence="8">
    <location>
        <begin position="776"/>
        <end position="789"/>
    </location>
</feature>
<sequence length="848" mass="92112">MGQPRASRRKVITISSDNEDEEPNQPVPAGPSEDDEPVKPQKKATRKLRPVKKVAKVQPPTPSPSTQNGPSQKSPTKATSKAKSKTAVKDPPKANGKTIYSFFNAAAQKQQVSQPSPSPEKLSYAQAEPETIQDDGDENEGGSLRLAKGSATALAMRKRKAQYGDGFEGDFASSQPASQKFRKASSGDRVPTLAIVNEDKRPWTEQFAPKDLSELAVHKKKVSDVRQWLEMAFNGRRQRVLVMKGAAGTGKTTSVQLLARDLGAHVMEWRNPAGVELGSDVSTSSQFAEFVGRAGRSGGLQLITDASDNFQIPGAVAKVEPFGADHDANLLLIEEFPNTFSRTASTLQAFRSTIMQYLASPLLSDSTKPTPIVMVISETLLSTNTALADSFTAHRLLGPELANHPYLDMIEFNAIAPTILIKALETIIVKEARKSGRRRTPGPQVLKHLAESGDIRSAVSSLEFLCLRGDDGDTWSSKVQFGKQKKSKTEPSLTRSEEEALKLISNRESTLGIFHAVGKVVYNKRVDSRDVTHPPPWLPQHRRSKVPENDIDEMANELGTDVSTFTAALHENYALSCGSTNTEEAMDSLLGCISSISDADLLSVNRFSQGTRAYSGSATDSLRQDEMAFQVAVRGMLFSLPHPVHRGVPTSGNKADGHKMYYPASLKLWRKREEIESVLELLTSKFQAGNLANVATLRSAEGARGVESWKTNNASIPSAHDSDKPSSTTVNSMKAEMLIERLPYMSHILSAKPGMSSLSEQIKTVTRVRDTAAVQADEDAEPDGDDEPSAEQWATDRPDAEPGVPALTKTRKAKGVLVATEGGGLAIPIEDDIQKLVLEDDDIVDEDE</sequence>
<evidence type="ECO:0000256" key="3">
    <source>
        <dbReference type="ARBA" id="ARBA00022741"/>
    </source>
</evidence>
<protein>
    <submittedName>
        <fullName evidence="10">RFC checkpoint protein Rad17</fullName>
    </submittedName>
</protein>
<keyword evidence="6" id="KW-0539">Nucleus</keyword>
<gene>
    <name evidence="10" type="primary">rad17</name>
    <name evidence="10" type="ORF">LTR09_008719</name>
</gene>
<dbReference type="InterPro" id="IPR027417">
    <property type="entry name" value="P-loop_NTPase"/>
</dbReference>
<dbReference type="GO" id="GO:0033314">
    <property type="term" value="P:mitotic DNA replication checkpoint signaling"/>
    <property type="evidence" value="ECO:0007669"/>
    <property type="project" value="TreeGrafter"/>
</dbReference>
<feature type="domain" description="Checkpoint protein RAD24-like helical bundle" evidence="9">
    <location>
        <begin position="508"/>
        <end position="629"/>
    </location>
</feature>
<keyword evidence="4" id="KW-0227">DNA damage</keyword>
<dbReference type="GO" id="GO:0006281">
    <property type="term" value="P:DNA repair"/>
    <property type="evidence" value="ECO:0007669"/>
    <property type="project" value="InterPro"/>
</dbReference>
<evidence type="ECO:0000256" key="4">
    <source>
        <dbReference type="ARBA" id="ARBA00022763"/>
    </source>
</evidence>
<dbReference type="Pfam" id="PF25812">
    <property type="entry name" value="RAD24_helical"/>
    <property type="match status" value="1"/>
</dbReference>
<evidence type="ECO:0000256" key="5">
    <source>
        <dbReference type="ARBA" id="ARBA00022840"/>
    </source>
</evidence>
<dbReference type="Proteomes" id="UP001271007">
    <property type="component" value="Unassembled WGS sequence"/>
</dbReference>
<feature type="compositionally biased region" description="Basic residues" evidence="8">
    <location>
        <begin position="40"/>
        <end position="55"/>
    </location>
</feature>
<keyword evidence="5" id="KW-0067">ATP-binding</keyword>
<dbReference type="Gene3D" id="3.40.50.300">
    <property type="entry name" value="P-loop containing nucleotide triphosphate hydrolases"/>
    <property type="match status" value="1"/>
</dbReference>
<evidence type="ECO:0000256" key="6">
    <source>
        <dbReference type="ARBA" id="ARBA00023242"/>
    </source>
</evidence>
<evidence type="ECO:0000256" key="8">
    <source>
        <dbReference type="SAM" id="MobiDB-lite"/>
    </source>
</evidence>